<proteinExistence type="predicted"/>
<keyword evidence="2" id="KW-1185">Reference proteome</keyword>
<dbReference type="AlphaFoldDB" id="A0A6G1JEL6"/>
<organism evidence="1 2">
    <name type="scientific">Lentithecium fluviatile CBS 122367</name>
    <dbReference type="NCBI Taxonomy" id="1168545"/>
    <lineage>
        <taxon>Eukaryota</taxon>
        <taxon>Fungi</taxon>
        <taxon>Dikarya</taxon>
        <taxon>Ascomycota</taxon>
        <taxon>Pezizomycotina</taxon>
        <taxon>Dothideomycetes</taxon>
        <taxon>Pleosporomycetidae</taxon>
        <taxon>Pleosporales</taxon>
        <taxon>Massarineae</taxon>
        <taxon>Lentitheciaceae</taxon>
        <taxon>Lentithecium</taxon>
    </lineage>
</organism>
<gene>
    <name evidence="1" type="ORF">K458DRAFT_384751</name>
</gene>
<accession>A0A6G1JEL6</accession>
<evidence type="ECO:0000313" key="1">
    <source>
        <dbReference type="EMBL" id="KAF2688569.1"/>
    </source>
</evidence>
<dbReference type="Proteomes" id="UP000799291">
    <property type="component" value="Unassembled WGS sequence"/>
</dbReference>
<dbReference type="EMBL" id="MU005573">
    <property type="protein sequence ID" value="KAF2688569.1"/>
    <property type="molecule type" value="Genomic_DNA"/>
</dbReference>
<sequence>MNHLDGRSLQHGLDVVFSNIPPVSCSHSKLLSPLMQFGSDPSLREEQEDGDREWGICEPLDPLNLPPAQGLIDEAGIDRSSNWSEDRDEAEHGHGLTALVRLVHVLESAADQDRSDAAENSN</sequence>
<evidence type="ECO:0000313" key="2">
    <source>
        <dbReference type="Proteomes" id="UP000799291"/>
    </source>
</evidence>
<reference evidence="1" key="1">
    <citation type="journal article" date="2020" name="Stud. Mycol.">
        <title>101 Dothideomycetes genomes: a test case for predicting lifestyles and emergence of pathogens.</title>
        <authorList>
            <person name="Haridas S."/>
            <person name="Albert R."/>
            <person name="Binder M."/>
            <person name="Bloem J."/>
            <person name="Labutti K."/>
            <person name="Salamov A."/>
            <person name="Andreopoulos B."/>
            <person name="Baker S."/>
            <person name="Barry K."/>
            <person name="Bills G."/>
            <person name="Bluhm B."/>
            <person name="Cannon C."/>
            <person name="Castanera R."/>
            <person name="Culley D."/>
            <person name="Daum C."/>
            <person name="Ezra D."/>
            <person name="Gonzalez J."/>
            <person name="Henrissat B."/>
            <person name="Kuo A."/>
            <person name="Liang C."/>
            <person name="Lipzen A."/>
            <person name="Lutzoni F."/>
            <person name="Magnuson J."/>
            <person name="Mondo S."/>
            <person name="Nolan M."/>
            <person name="Ohm R."/>
            <person name="Pangilinan J."/>
            <person name="Park H.-J."/>
            <person name="Ramirez L."/>
            <person name="Alfaro M."/>
            <person name="Sun H."/>
            <person name="Tritt A."/>
            <person name="Yoshinaga Y."/>
            <person name="Zwiers L.-H."/>
            <person name="Turgeon B."/>
            <person name="Goodwin S."/>
            <person name="Spatafora J."/>
            <person name="Crous P."/>
            <person name="Grigoriev I."/>
        </authorList>
    </citation>
    <scope>NUCLEOTIDE SEQUENCE</scope>
    <source>
        <strain evidence="1">CBS 122367</strain>
    </source>
</reference>
<protein>
    <submittedName>
        <fullName evidence="1">Uncharacterized protein</fullName>
    </submittedName>
</protein>
<name>A0A6G1JEL6_9PLEO</name>